<accession>A0A1M5NDU1</accession>
<dbReference type="Proteomes" id="UP000184268">
    <property type="component" value="Unassembled WGS sequence"/>
</dbReference>
<dbReference type="STRING" id="299255.SAMN02745129_0998"/>
<organism evidence="2 3">
    <name type="scientific">Ferrimonas marina</name>
    <dbReference type="NCBI Taxonomy" id="299255"/>
    <lineage>
        <taxon>Bacteria</taxon>
        <taxon>Pseudomonadati</taxon>
        <taxon>Pseudomonadota</taxon>
        <taxon>Gammaproteobacteria</taxon>
        <taxon>Alteromonadales</taxon>
        <taxon>Ferrimonadaceae</taxon>
        <taxon>Ferrimonas</taxon>
    </lineage>
</organism>
<keyword evidence="1" id="KW-1133">Transmembrane helix</keyword>
<feature type="transmembrane region" description="Helical" evidence="1">
    <location>
        <begin position="12"/>
        <end position="33"/>
    </location>
</feature>
<dbReference type="EMBL" id="FQXG01000001">
    <property type="protein sequence ID" value="SHG87359.1"/>
    <property type="molecule type" value="Genomic_DNA"/>
</dbReference>
<gene>
    <name evidence="2" type="ORF">SAMN02745129_0998</name>
</gene>
<sequence length="99" mass="10159">MRLPFGARPPTRFCLIAFGASWLAWAGGSLLGLPNHVTTLLVALGPTLAALLTPLSGFSLSALVQCNRATWLSLLSLPLCAGLGLAVAARQPTAIGFGC</sequence>
<feature type="transmembrane region" description="Helical" evidence="1">
    <location>
        <begin position="71"/>
        <end position="89"/>
    </location>
</feature>
<reference evidence="2 3" key="1">
    <citation type="submission" date="2016-11" db="EMBL/GenBank/DDBJ databases">
        <authorList>
            <person name="Jaros S."/>
            <person name="Januszkiewicz K."/>
            <person name="Wedrychowicz H."/>
        </authorList>
    </citation>
    <scope>NUCLEOTIDE SEQUENCE [LARGE SCALE GENOMIC DNA]</scope>
    <source>
        <strain evidence="2 3">DSM 16917</strain>
    </source>
</reference>
<dbReference type="AlphaFoldDB" id="A0A1M5NDU1"/>
<keyword evidence="1" id="KW-0472">Membrane</keyword>
<evidence type="ECO:0000256" key="1">
    <source>
        <dbReference type="SAM" id="Phobius"/>
    </source>
</evidence>
<evidence type="ECO:0000313" key="3">
    <source>
        <dbReference type="Proteomes" id="UP000184268"/>
    </source>
</evidence>
<protein>
    <submittedName>
        <fullName evidence="2">Uncharacterized protein</fullName>
    </submittedName>
</protein>
<name>A0A1M5NDU1_9GAMM</name>
<evidence type="ECO:0000313" key="2">
    <source>
        <dbReference type="EMBL" id="SHG87359.1"/>
    </source>
</evidence>
<feature type="transmembrane region" description="Helical" evidence="1">
    <location>
        <begin position="39"/>
        <end position="64"/>
    </location>
</feature>
<keyword evidence="1" id="KW-0812">Transmembrane</keyword>
<proteinExistence type="predicted"/>
<keyword evidence="3" id="KW-1185">Reference proteome</keyword>